<organism evidence="2 3">
    <name type="scientific">Laccaria amethystina LaAM-08-1</name>
    <dbReference type="NCBI Taxonomy" id="1095629"/>
    <lineage>
        <taxon>Eukaryota</taxon>
        <taxon>Fungi</taxon>
        <taxon>Dikarya</taxon>
        <taxon>Basidiomycota</taxon>
        <taxon>Agaricomycotina</taxon>
        <taxon>Agaricomycetes</taxon>
        <taxon>Agaricomycetidae</taxon>
        <taxon>Agaricales</taxon>
        <taxon>Agaricineae</taxon>
        <taxon>Hydnangiaceae</taxon>
        <taxon>Laccaria</taxon>
    </lineage>
</organism>
<reference evidence="2 3" key="1">
    <citation type="submission" date="2014-04" db="EMBL/GenBank/DDBJ databases">
        <authorList>
            <consortium name="DOE Joint Genome Institute"/>
            <person name="Kuo A."/>
            <person name="Kohler A."/>
            <person name="Nagy L.G."/>
            <person name="Floudas D."/>
            <person name="Copeland A."/>
            <person name="Barry K.W."/>
            <person name="Cichocki N."/>
            <person name="Veneault-Fourrey C."/>
            <person name="LaButti K."/>
            <person name="Lindquist E.A."/>
            <person name="Lipzen A."/>
            <person name="Lundell T."/>
            <person name="Morin E."/>
            <person name="Murat C."/>
            <person name="Sun H."/>
            <person name="Tunlid A."/>
            <person name="Henrissat B."/>
            <person name="Grigoriev I.V."/>
            <person name="Hibbett D.S."/>
            <person name="Martin F."/>
            <person name="Nordberg H.P."/>
            <person name="Cantor M.N."/>
            <person name="Hua S.X."/>
        </authorList>
    </citation>
    <scope>NUCLEOTIDE SEQUENCE [LARGE SCALE GENOMIC DNA]</scope>
    <source>
        <strain evidence="2 3">LaAM-08-1</strain>
    </source>
</reference>
<keyword evidence="3" id="KW-1185">Reference proteome</keyword>
<dbReference type="HOGENOM" id="CLU_1536133_0_0_1"/>
<evidence type="ECO:0000256" key="1">
    <source>
        <dbReference type="SAM" id="Phobius"/>
    </source>
</evidence>
<keyword evidence="1" id="KW-0812">Transmembrane</keyword>
<feature type="transmembrane region" description="Helical" evidence="1">
    <location>
        <begin position="131"/>
        <end position="154"/>
    </location>
</feature>
<dbReference type="EMBL" id="KN838572">
    <property type="protein sequence ID" value="KIK04158.1"/>
    <property type="molecule type" value="Genomic_DNA"/>
</dbReference>
<gene>
    <name evidence="2" type="ORF">K443DRAFT_431147</name>
</gene>
<sequence>FQFEDRWADIPTGLLSYPSGNELWNQRVVLPIDIHLSRASRCAEQLIEIIRSYNPDTFPLMAHPEKFSFDERVTTSPWFSRPTWMSDSEGHEKRMKGVRKGIARYLLDNSQMYEQWLALKREEDRKIRSSLTYKLGTVPLLHVVCYLLILAVYFKFQWVFFSSSDPHSWQCSFSD</sequence>
<name>A0A0C9Y7Z0_9AGAR</name>
<feature type="non-terminal residue" evidence="2">
    <location>
        <position position="175"/>
    </location>
</feature>
<evidence type="ECO:0000313" key="2">
    <source>
        <dbReference type="EMBL" id="KIK04158.1"/>
    </source>
</evidence>
<evidence type="ECO:0000313" key="3">
    <source>
        <dbReference type="Proteomes" id="UP000054477"/>
    </source>
</evidence>
<accession>A0A0C9Y7Z0</accession>
<dbReference type="AlphaFoldDB" id="A0A0C9Y7Z0"/>
<proteinExistence type="predicted"/>
<reference evidence="3" key="2">
    <citation type="submission" date="2015-01" db="EMBL/GenBank/DDBJ databases">
        <title>Evolutionary Origins and Diversification of the Mycorrhizal Mutualists.</title>
        <authorList>
            <consortium name="DOE Joint Genome Institute"/>
            <consortium name="Mycorrhizal Genomics Consortium"/>
            <person name="Kohler A."/>
            <person name="Kuo A."/>
            <person name="Nagy L.G."/>
            <person name="Floudas D."/>
            <person name="Copeland A."/>
            <person name="Barry K.W."/>
            <person name="Cichocki N."/>
            <person name="Veneault-Fourrey C."/>
            <person name="LaButti K."/>
            <person name="Lindquist E.A."/>
            <person name="Lipzen A."/>
            <person name="Lundell T."/>
            <person name="Morin E."/>
            <person name="Murat C."/>
            <person name="Riley R."/>
            <person name="Ohm R."/>
            <person name="Sun H."/>
            <person name="Tunlid A."/>
            <person name="Henrissat B."/>
            <person name="Grigoriev I.V."/>
            <person name="Hibbett D.S."/>
            <person name="Martin F."/>
        </authorList>
    </citation>
    <scope>NUCLEOTIDE SEQUENCE [LARGE SCALE GENOMIC DNA]</scope>
    <source>
        <strain evidence="3">LaAM-08-1</strain>
    </source>
</reference>
<protein>
    <submittedName>
        <fullName evidence="2">Uncharacterized protein</fullName>
    </submittedName>
</protein>
<keyword evidence="1" id="KW-1133">Transmembrane helix</keyword>
<keyword evidence="1" id="KW-0472">Membrane</keyword>
<dbReference type="Proteomes" id="UP000054477">
    <property type="component" value="Unassembled WGS sequence"/>
</dbReference>